<sequence>MQNQIENQQKPTVLVLGASGTIGRQVVKDLEGQAVNVRITSRNQETVEQLRRNGKDCHYLDLDDPRTFALALAGVDRVFLLTGYTVAMLTQSKTLVDAAKKAGVRHIVHVGVFAEWDTTDAHFAWHQLIEKYIEASGIAWTHLHPNMFMEVFTGLYIPKNLTYTGYWDDRRVGYIASSDIAAVATKALVDGPERHGGQHYWLSVETFNGQEIAALLSEVTGLKIKYENKGLEGFKELIETLLANGAESWYANANIEFVTQMLDGRMSYMSMVQNDIPYVLGRPAKTLREFLEEHKAAIVASAGSI</sequence>
<dbReference type="InterPro" id="IPR036291">
    <property type="entry name" value="NAD(P)-bd_dom_sf"/>
</dbReference>
<keyword evidence="3" id="KW-1185">Reference proteome</keyword>
<feature type="domain" description="NmrA-like" evidence="1">
    <location>
        <begin position="10"/>
        <end position="238"/>
    </location>
</feature>
<dbReference type="InterPro" id="IPR051604">
    <property type="entry name" value="Ergot_Alk_Oxidoreductase"/>
</dbReference>
<dbReference type="Pfam" id="PF05368">
    <property type="entry name" value="NmrA"/>
    <property type="match status" value="1"/>
</dbReference>
<dbReference type="EMBL" id="JAJADQ010000004">
    <property type="protein sequence ID" value="MCB2377918.1"/>
    <property type="molecule type" value="Genomic_DNA"/>
</dbReference>
<proteinExistence type="predicted"/>
<evidence type="ECO:0000313" key="2">
    <source>
        <dbReference type="EMBL" id="MCB2377918.1"/>
    </source>
</evidence>
<dbReference type="PANTHER" id="PTHR43162">
    <property type="match status" value="1"/>
</dbReference>
<comment type="caution">
    <text evidence="2">The sequence shown here is derived from an EMBL/GenBank/DDBJ whole genome shotgun (WGS) entry which is preliminary data.</text>
</comment>
<dbReference type="SUPFAM" id="SSF51735">
    <property type="entry name" value="NAD(P)-binding Rossmann-fold domains"/>
    <property type="match status" value="1"/>
</dbReference>
<dbReference type="RefSeq" id="WP_226185095.1">
    <property type="nucleotide sequence ID" value="NZ_JAJADQ010000004.1"/>
</dbReference>
<dbReference type="Proteomes" id="UP001165297">
    <property type="component" value="Unassembled WGS sequence"/>
</dbReference>
<gene>
    <name evidence="2" type="ORF">LGH70_10015</name>
</gene>
<name>A0ABS8ABZ5_9BACT</name>
<dbReference type="Gene3D" id="3.90.25.10">
    <property type="entry name" value="UDP-galactose 4-epimerase, domain 1"/>
    <property type="match status" value="1"/>
</dbReference>
<dbReference type="PANTHER" id="PTHR43162:SF1">
    <property type="entry name" value="PRESTALK A DIFFERENTIATION PROTEIN A"/>
    <property type="match status" value="1"/>
</dbReference>
<dbReference type="InterPro" id="IPR008030">
    <property type="entry name" value="NmrA-like"/>
</dbReference>
<dbReference type="Gene3D" id="3.40.50.720">
    <property type="entry name" value="NAD(P)-binding Rossmann-like Domain"/>
    <property type="match status" value="1"/>
</dbReference>
<evidence type="ECO:0000313" key="3">
    <source>
        <dbReference type="Proteomes" id="UP001165297"/>
    </source>
</evidence>
<accession>A0ABS8ABZ5</accession>
<evidence type="ECO:0000259" key="1">
    <source>
        <dbReference type="Pfam" id="PF05368"/>
    </source>
</evidence>
<protein>
    <submittedName>
        <fullName evidence="2">NmrA family NAD(P)-binding protein</fullName>
    </submittedName>
</protein>
<reference evidence="2" key="1">
    <citation type="submission" date="2021-10" db="EMBL/GenBank/DDBJ databases">
        <authorList>
            <person name="Dean J.D."/>
            <person name="Kim M.K."/>
            <person name="Newey C.N."/>
            <person name="Stoker T.S."/>
            <person name="Thompson D.W."/>
            <person name="Grose J.H."/>
        </authorList>
    </citation>
    <scope>NUCLEOTIDE SEQUENCE</scope>
    <source>
        <strain evidence="2">BT635</strain>
    </source>
</reference>
<organism evidence="2 3">
    <name type="scientific">Hymenobacter nitidus</name>
    <dbReference type="NCBI Taxonomy" id="2880929"/>
    <lineage>
        <taxon>Bacteria</taxon>
        <taxon>Pseudomonadati</taxon>
        <taxon>Bacteroidota</taxon>
        <taxon>Cytophagia</taxon>
        <taxon>Cytophagales</taxon>
        <taxon>Hymenobacteraceae</taxon>
        <taxon>Hymenobacter</taxon>
    </lineage>
</organism>